<dbReference type="EMBL" id="AP028913">
    <property type="protein sequence ID" value="BES94258.1"/>
    <property type="molecule type" value="Genomic_DNA"/>
</dbReference>
<evidence type="ECO:0000313" key="2">
    <source>
        <dbReference type="Proteomes" id="UP001307889"/>
    </source>
</evidence>
<keyword evidence="2" id="KW-1185">Reference proteome</keyword>
<accession>A0ABN7APW8</accession>
<name>A0ABN7APW8_9HEMI</name>
<organism evidence="1 2">
    <name type="scientific">Nesidiocoris tenuis</name>
    <dbReference type="NCBI Taxonomy" id="355587"/>
    <lineage>
        <taxon>Eukaryota</taxon>
        <taxon>Metazoa</taxon>
        <taxon>Ecdysozoa</taxon>
        <taxon>Arthropoda</taxon>
        <taxon>Hexapoda</taxon>
        <taxon>Insecta</taxon>
        <taxon>Pterygota</taxon>
        <taxon>Neoptera</taxon>
        <taxon>Paraneoptera</taxon>
        <taxon>Hemiptera</taxon>
        <taxon>Heteroptera</taxon>
        <taxon>Panheteroptera</taxon>
        <taxon>Cimicomorpha</taxon>
        <taxon>Miridae</taxon>
        <taxon>Dicyphina</taxon>
        <taxon>Nesidiocoris</taxon>
    </lineage>
</organism>
<proteinExistence type="predicted"/>
<evidence type="ECO:0000313" key="1">
    <source>
        <dbReference type="EMBL" id="BES94258.1"/>
    </source>
</evidence>
<protein>
    <submittedName>
        <fullName evidence="1">Uncharacterized protein</fullName>
    </submittedName>
</protein>
<gene>
    <name evidence="1" type="ORF">NTJ_07067</name>
</gene>
<reference evidence="1 2" key="1">
    <citation type="submission" date="2023-09" db="EMBL/GenBank/DDBJ databases">
        <title>Nesidiocoris tenuis whole genome shotgun sequence.</title>
        <authorList>
            <person name="Shibata T."/>
            <person name="Shimoda M."/>
            <person name="Kobayashi T."/>
            <person name="Uehara T."/>
        </authorList>
    </citation>
    <scope>NUCLEOTIDE SEQUENCE [LARGE SCALE GENOMIC DNA]</scope>
    <source>
        <strain evidence="1 2">Japan</strain>
    </source>
</reference>
<dbReference type="Proteomes" id="UP001307889">
    <property type="component" value="Chromosome 5"/>
</dbReference>
<sequence>MVSPTWRIFAEEICTEGTIGYGVFGGPGIRAVYPRRPGGKTNKARGPGTARRRQSFGLLRLLSALLVRPREVSSPEQQFPPAPHSISIAFRPIFLPPGLYFPGADEEKIGKPSLAQKHFSFIAAPN</sequence>